<accession>A0A174CE75</accession>
<sequence>METMYDRIKKLRNSLGWSQEELAKKVGYADKTSIAKIEAGKVDLPQSKIVAFSRALSTTTSYLMDGETKSQPTTIAAHLDTEDLTQAELDDVATYIEFLRNRRKL</sequence>
<name>A0A174CE75_9FIRM</name>
<dbReference type="Pfam" id="PF01381">
    <property type="entry name" value="HTH_3"/>
    <property type="match status" value="1"/>
</dbReference>
<protein>
    <submittedName>
        <fullName evidence="2">Transcriptional repressor DicA</fullName>
    </submittedName>
</protein>
<dbReference type="Proteomes" id="UP000095544">
    <property type="component" value="Unassembled WGS sequence"/>
</dbReference>
<evidence type="ECO:0000313" key="3">
    <source>
        <dbReference type="Proteomes" id="UP000095544"/>
    </source>
</evidence>
<feature type="domain" description="HTH cro/C1-type" evidence="1">
    <location>
        <begin position="8"/>
        <end position="63"/>
    </location>
</feature>
<dbReference type="RefSeq" id="WP_082202811.1">
    <property type="nucleotide sequence ID" value="NZ_CABKUE010000007.1"/>
</dbReference>
<dbReference type="SMART" id="SM00530">
    <property type="entry name" value="HTH_XRE"/>
    <property type="match status" value="1"/>
</dbReference>
<dbReference type="SUPFAM" id="SSF47413">
    <property type="entry name" value="lambda repressor-like DNA-binding domains"/>
    <property type="match status" value="1"/>
</dbReference>
<dbReference type="InterPro" id="IPR010982">
    <property type="entry name" value="Lambda_DNA-bd_dom_sf"/>
</dbReference>
<dbReference type="Gene3D" id="1.10.260.40">
    <property type="entry name" value="lambda repressor-like DNA-binding domains"/>
    <property type="match status" value="1"/>
</dbReference>
<dbReference type="EMBL" id="CYZU01000009">
    <property type="protein sequence ID" value="CUO11881.1"/>
    <property type="molecule type" value="Genomic_DNA"/>
</dbReference>
<dbReference type="CDD" id="cd00093">
    <property type="entry name" value="HTH_XRE"/>
    <property type="match status" value="1"/>
</dbReference>
<evidence type="ECO:0000313" key="2">
    <source>
        <dbReference type="EMBL" id="CUO11881.1"/>
    </source>
</evidence>
<organism evidence="2 3">
    <name type="scientific">Faecalicatena contorta</name>
    <dbReference type="NCBI Taxonomy" id="39482"/>
    <lineage>
        <taxon>Bacteria</taxon>
        <taxon>Bacillati</taxon>
        <taxon>Bacillota</taxon>
        <taxon>Clostridia</taxon>
        <taxon>Lachnospirales</taxon>
        <taxon>Lachnospiraceae</taxon>
        <taxon>Faecalicatena</taxon>
    </lineage>
</organism>
<proteinExistence type="predicted"/>
<reference evidence="2 3" key="1">
    <citation type="submission" date="2015-09" db="EMBL/GenBank/DDBJ databases">
        <authorList>
            <consortium name="Pathogen Informatics"/>
        </authorList>
    </citation>
    <scope>NUCLEOTIDE SEQUENCE [LARGE SCALE GENOMIC DNA]</scope>
    <source>
        <strain evidence="2 3">2789STDY5834876</strain>
    </source>
</reference>
<evidence type="ECO:0000259" key="1">
    <source>
        <dbReference type="PROSITE" id="PS50943"/>
    </source>
</evidence>
<dbReference type="AlphaFoldDB" id="A0A174CE75"/>
<dbReference type="GO" id="GO:0003677">
    <property type="term" value="F:DNA binding"/>
    <property type="evidence" value="ECO:0007669"/>
    <property type="project" value="InterPro"/>
</dbReference>
<dbReference type="PROSITE" id="PS50943">
    <property type="entry name" value="HTH_CROC1"/>
    <property type="match status" value="1"/>
</dbReference>
<dbReference type="InterPro" id="IPR001387">
    <property type="entry name" value="Cro/C1-type_HTH"/>
</dbReference>
<gene>
    <name evidence="2" type="ORF">ERS852491_01336</name>
</gene>
<dbReference type="STRING" id="39482.ERS852491_01336"/>